<feature type="region of interest" description="Disordered" evidence="1">
    <location>
        <begin position="1"/>
        <end position="37"/>
    </location>
</feature>
<reference evidence="2 3" key="1">
    <citation type="journal article" date="2022" name="bioRxiv">
        <title>Genomics of Preaxostyla Flagellates Illuminates Evolutionary Transitions and the Path Towards Mitochondrial Loss.</title>
        <authorList>
            <person name="Novak L.V.F."/>
            <person name="Treitli S.C."/>
            <person name="Pyrih J."/>
            <person name="Halakuc P."/>
            <person name="Pipaliya S.V."/>
            <person name="Vacek V."/>
            <person name="Brzon O."/>
            <person name="Soukal P."/>
            <person name="Eme L."/>
            <person name="Dacks J.B."/>
            <person name="Karnkowska A."/>
            <person name="Elias M."/>
            <person name="Hampl V."/>
        </authorList>
    </citation>
    <scope>NUCLEOTIDE SEQUENCE [LARGE SCALE GENOMIC DNA]</scope>
    <source>
        <strain evidence="2">NAU3</strain>
        <tissue evidence="2">Gut</tissue>
    </source>
</reference>
<evidence type="ECO:0000313" key="2">
    <source>
        <dbReference type="EMBL" id="KAK2951659.1"/>
    </source>
</evidence>
<accession>A0ABQ9XJK1</accession>
<dbReference type="EMBL" id="JARBJD010000115">
    <property type="protein sequence ID" value="KAK2951659.1"/>
    <property type="molecule type" value="Genomic_DNA"/>
</dbReference>
<feature type="compositionally biased region" description="Polar residues" evidence="1">
    <location>
        <begin position="1"/>
        <end position="18"/>
    </location>
</feature>
<protein>
    <submittedName>
        <fullName evidence="2">Uncharacterized protein</fullName>
    </submittedName>
</protein>
<evidence type="ECO:0000256" key="1">
    <source>
        <dbReference type="SAM" id="MobiDB-lite"/>
    </source>
</evidence>
<comment type="caution">
    <text evidence="2">The sequence shown here is derived from an EMBL/GenBank/DDBJ whole genome shotgun (WGS) entry which is preliminary data.</text>
</comment>
<organism evidence="2 3">
    <name type="scientific">Blattamonas nauphoetae</name>
    <dbReference type="NCBI Taxonomy" id="2049346"/>
    <lineage>
        <taxon>Eukaryota</taxon>
        <taxon>Metamonada</taxon>
        <taxon>Preaxostyla</taxon>
        <taxon>Oxymonadida</taxon>
        <taxon>Blattamonas</taxon>
    </lineage>
</organism>
<sequence length="114" mass="13464">MRRTRLSTAWSIRNTQNDHPLRDRRDQKQASARERDQRVEKIGIDEEKRRFHFKFIRFDLCVTCSVQKRAVGRHTSHERQSRRQIVPLVVLSITRSSLPSQHADGVDGAKFELK</sequence>
<dbReference type="Proteomes" id="UP001281761">
    <property type="component" value="Unassembled WGS sequence"/>
</dbReference>
<proteinExistence type="predicted"/>
<gene>
    <name evidence="2" type="ORF">BLNAU_13398</name>
</gene>
<name>A0ABQ9XJK1_9EUKA</name>
<evidence type="ECO:0000313" key="3">
    <source>
        <dbReference type="Proteomes" id="UP001281761"/>
    </source>
</evidence>
<keyword evidence="3" id="KW-1185">Reference proteome</keyword>
<feature type="compositionally biased region" description="Basic and acidic residues" evidence="1">
    <location>
        <begin position="19"/>
        <end position="37"/>
    </location>
</feature>